<proteinExistence type="predicted"/>
<dbReference type="InterPro" id="IPR041492">
    <property type="entry name" value="HAD_2"/>
</dbReference>
<accession>A0A022RDM4</accession>
<gene>
    <name evidence="1" type="ORF">MIMGU_mgv1a020725mg</name>
</gene>
<dbReference type="InterPro" id="IPR023198">
    <property type="entry name" value="PGP-like_dom2"/>
</dbReference>
<dbReference type="InterPro" id="IPR006439">
    <property type="entry name" value="HAD-SF_hydro_IA"/>
</dbReference>
<dbReference type="AlphaFoldDB" id="A0A022RDM4"/>
<dbReference type="Proteomes" id="UP000030748">
    <property type="component" value="Unassembled WGS sequence"/>
</dbReference>
<dbReference type="eggNOG" id="KOG2914">
    <property type="taxonomic scope" value="Eukaryota"/>
</dbReference>
<dbReference type="InterPro" id="IPR023214">
    <property type="entry name" value="HAD_sf"/>
</dbReference>
<organism evidence="1 2">
    <name type="scientific">Erythranthe guttata</name>
    <name type="common">Yellow monkey flower</name>
    <name type="synonym">Mimulus guttatus</name>
    <dbReference type="NCBI Taxonomy" id="4155"/>
    <lineage>
        <taxon>Eukaryota</taxon>
        <taxon>Viridiplantae</taxon>
        <taxon>Streptophyta</taxon>
        <taxon>Embryophyta</taxon>
        <taxon>Tracheophyta</taxon>
        <taxon>Spermatophyta</taxon>
        <taxon>Magnoliopsida</taxon>
        <taxon>eudicotyledons</taxon>
        <taxon>Gunneridae</taxon>
        <taxon>Pentapetalae</taxon>
        <taxon>asterids</taxon>
        <taxon>lamiids</taxon>
        <taxon>Lamiales</taxon>
        <taxon>Phrymaceae</taxon>
        <taxon>Erythranthe</taxon>
    </lineage>
</organism>
<dbReference type="EMBL" id="KI630481">
    <property type="protein sequence ID" value="EYU38346.1"/>
    <property type="molecule type" value="Genomic_DNA"/>
</dbReference>
<dbReference type="GO" id="GO:0009231">
    <property type="term" value="P:riboflavin biosynthetic process"/>
    <property type="evidence" value="ECO:0000318"/>
    <property type="project" value="GO_Central"/>
</dbReference>
<dbReference type="Pfam" id="PF13419">
    <property type="entry name" value="HAD_2"/>
    <property type="match status" value="1"/>
</dbReference>
<evidence type="ECO:0000313" key="2">
    <source>
        <dbReference type="Proteomes" id="UP000030748"/>
    </source>
</evidence>
<dbReference type="NCBIfam" id="TIGR01509">
    <property type="entry name" value="HAD-SF-IA-v3"/>
    <property type="match status" value="1"/>
</dbReference>
<dbReference type="SUPFAM" id="SSF56784">
    <property type="entry name" value="HAD-like"/>
    <property type="match status" value="1"/>
</dbReference>
<keyword evidence="2" id="KW-1185">Reference proteome</keyword>
<dbReference type="PANTHER" id="PTHR47108:SF1">
    <property type="entry name" value="5-AMINO-6-(5-PHOSPHO-D-RIBITYLAMINO)URACIL PHOSPHATASE, CHLOROPLASTIC"/>
    <property type="match status" value="1"/>
</dbReference>
<protein>
    <submittedName>
        <fullName evidence="1">Uncharacterized protein</fullName>
    </submittedName>
</protein>
<dbReference type="Gene3D" id="1.10.150.240">
    <property type="entry name" value="Putative phosphatase, domain 2"/>
    <property type="match status" value="1"/>
</dbReference>
<sequence>MVQSIAAPSILGHQPIYGSYYFKNVLNKNSPSYLSTSIGRWPIIPSVKSRAIELNKRAIGCGLVGAIFELEGVLIEYNPNLENQCWSILSREEGKTPPQGFVLRRIEGMKNEQVISEALCWSRDPRETKRMSIRKEEIYRSLHGPVYTFRPGSEELVNSLARHNVPMGLVSTRPRKYLEAGIRAIGLDRVFSVVVAGEDFSRGKPDPEMFVYAGRVMGFAPERCVVFGNSNRTVEAARDARMRCVAVASCQAVYELGAADVVVRRLDEITVVDLKNLADVEPDEFEFQMEVDEDFL</sequence>
<name>A0A022RDM4_ERYGU</name>
<dbReference type="PANTHER" id="PTHR47108">
    <property type="entry name" value="5-AMINO-6-(5-PHOSPHO-D-RIBITYLAMINO)URACIL PHOSPHATASE, CHLOROPLASTIC"/>
    <property type="match status" value="1"/>
</dbReference>
<dbReference type="Gene3D" id="3.40.50.1000">
    <property type="entry name" value="HAD superfamily/HAD-like"/>
    <property type="match status" value="1"/>
</dbReference>
<dbReference type="STRING" id="4155.A0A022RDM4"/>
<dbReference type="CDD" id="cd07505">
    <property type="entry name" value="HAD_BPGM-like"/>
    <property type="match status" value="1"/>
</dbReference>
<evidence type="ECO:0000313" key="1">
    <source>
        <dbReference type="EMBL" id="EYU38346.1"/>
    </source>
</evidence>
<reference evidence="1 2" key="1">
    <citation type="journal article" date="2013" name="Proc. Natl. Acad. Sci. U.S.A.">
        <title>Fine-scale variation in meiotic recombination in Mimulus inferred from population shotgun sequencing.</title>
        <authorList>
            <person name="Hellsten U."/>
            <person name="Wright K.M."/>
            <person name="Jenkins J."/>
            <person name="Shu S."/>
            <person name="Yuan Y."/>
            <person name="Wessler S.R."/>
            <person name="Schmutz J."/>
            <person name="Willis J.H."/>
            <person name="Rokhsar D.S."/>
        </authorList>
    </citation>
    <scope>NUCLEOTIDE SEQUENCE [LARGE SCALE GENOMIC DNA]</scope>
    <source>
        <strain evidence="2">cv. DUN x IM62</strain>
    </source>
</reference>
<dbReference type="InterPro" id="IPR036412">
    <property type="entry name" value="HAD-like_sf"/>
</dbReference>